<name>A0A1J5SQX4_9ZZZZ</name>
<reference evidence="3" key="1">
    <citation type="submission" date="2016-10" db="EMBL/GenBank/DDBJ databases">
        <title>Sequence of Gallionella enrichment culture.</title>
        <authorList>
            <person name="Poehlein A."/>
            <person name="Muehling M."/>
            <person name="Daniel R."/>
        </authorList>
    </citation>
    <scope>NUCLEOTIDE SEQUENCE</scope>
</reference>
<sequence>MRKIISLICLLLPITLYADELKLQENAPDRYIVVKGDTLWDISAKFFKDPWKWPQIWGYNKDTIKDPHWIYPGNVVYLDPSTHTLKVGESAPGSAESGSASEIPSVTENGQSTSDTVKLYPRARQITGKGEAIPLISLKDIGPFLSRPLVIDENELDSAPVLIGTYEHRKLIATGDIAYAKDMPGNKGERWQVYRPSQTFRDPDTGEVLGHEVVYLGDAVVEKFDTLSTLKISRSILEIAPGDRFAQATTGFASNYQPRAPEKQINAKIISIYGGLQQAGQNAVVTLNKGRRDGLENGHVLALFQKGDVVPSDSTFSADTTLPDMRYGLLFVFRVFDKVSYALVMQTRLPVQISDRASTPD</sequence>
<dbReference type="PANTHER" id="PTHR34700">
    <property type="entry name" value="POTASSIUM BINDING PROTEIN KBP"/>
    <property type="match status" value="1"/>
</dbReference>
<accession>A0A1J5SQX4</accession>
<evidence type="ECO:0000313" key="3">
    <source>
        <dbReference type="EMBL" id="OIR10379.1"/>
    </source>
</evidence>
<dbReference type="SUPFAM" id="SSF54106">
    <property type="entry name" value="LysM domain"/>
    <property type="match status" value="1"/>
</dbReference>
<evidence type="ECO:0000256" key="1">
    <source>
        <dbReference type="SAM" id="MobiDB-lite"/>
    </source>
</evidence>
<protein>
    <submittedName>
        <fullName evidence="3">LysM domain/BON superfamily protein</fullName>
    </submittedName>
</protein>
<organism evidence="3">
    <name type="scientific">mine drainage metagenome</name>
    <dbReference type="NCBI Taxonomy" id="410659"/>
    <lineage>
        <taxon>unclassified sequences</taxon>
        <taxon>metagenomes</taxon>
        <taxon>ecological metagenomes</taxon>
    </lineage>
</organism>
<dbReference type="SMART" id="SM00257">
    <property type="entry name" value="LysM"/>
    <property type="match status" value="1"/>
</dbReference>
<dbReference type="AlphaFoldDB" id="A0A1J5SQX4"/>
<feature type="region of interest" description="Disordered" evidence="1">
    <location>
        <begin position="88"/>
        <end position="115"/>
    </location>
</feature>
<dbReference type="PROSITE" id="PS51782">
    <property type="entry name" value="LYSM"/>
    <property type="match status" value="1"/>
</dbReference>
<dbReference type="EMBL" id="MLJW01000023">
    <property type="protein sequence ID" value="OIR10379.1"/>
    <property type="molecule type" value="Genomic_DNA"/>
</dbReference>
<dbReference type="Pfam" id="PF01476">
    <property type="entry name" value="LysM"/>
    <property type="match status" value="1"/>
</dbReference>
<comment type="caution">
    <text evidence="3">The sequence shown here is derived from an EMBL/GenBank/DDBJ whole genome shotgun (WGS) entry which is preliminary data.</text>
</comment>
<proteinExistence type="predicted"/>
<dbReference type="Gene3D" id="3.10.350.10">
    <property type="entry name" value="LysM domain"/>
    <property type="match status" value="1"/>
</dbReference>
<dbReference type="InterPro" id="IPR036779">
    <property type="entry name" value="LysM_dom_sf"/>
</dbReference>
<dbReference type="PANTHER" id="PTHR34700:SF4">
    <property type="entry name" value="PHAGE-LIKE ELEMENT PBSX PROTEIN XKDP"/>
    <property type="match status" value="1"/>
</dbReference>
<gene>
    <name evidence="3" type="ORF">GALL_76910</name>
</gene>
<feature type="domain" description="LysM" evidence="2">
    <location>
        <begin position="29"/>
        <end position="78"/>
    </location>
</feature>
<dbReference type="InterPro" id="IPR018392">
    <property type="entry name" value="LysM"/>
</dbReference>
<dbReference type="CDD" id="cd00118">
    <property type="entry name" value="LysM"/>
    <property type="match status" value="1"/>
</dbReference>
<feature type="compositionally biased region" description="Low complexity" evidence="1">
    <location>
        <begin position="88"/>
        <end position="105"/>
    </location>
</feature>
<feature type="compositionally biased region" description="Polar residues" evidence="1">
    <location>
        <begin position="106"/>
        <end position="115"/>
    </location>
</feature>
<dbReference type="InterPro" id="IPR052196">
    <property type="entry name" value="Bact_Kbp"/>
</dbReference>
<evidence type="ECO:0000259" key="2">
    <source>
        <dbReference type="PROSITE" id="PS51782"/>
    </source>
</evidence>